<sequence length="442" mass="49718">MPRLESWSIIQPTLSNPEGHQYPPLIPLEPPSLPAVLPQLPSPQRSPAWLPDGWIHTTHIVPAAYPRSSPDAILPEASVFDANSSKSDRQKLTAERLEQLLALREKEKGKTSRNNKLLWLCFNRYARKNTDGKGLTLFFTHANGFCKEIWETAISSFLSSRSERYVSEMWVWDAVNQGDSALLNRGNLNSLCHWHDPTRDILNFLLHHIPSKPSLSVPTHLSRVTSAESALRKSQGFSDRKIVMVGHSFGGAVSALAACNCPVLFDSLFLVDPVIVKPGSPRSYDLMRGALSRRDRWKNREEATSQLLSTPFFQRWDPEVVKSYVDFGMYDTEDGQVTLKTPSLQEAIMFVDTFTGCNEAWVRLFRGELDERIEVRWVVPGFGEIELGMPGATQERVSLRKNASNVLIDGAGHLIAQERPKKLAKELSLFLERKYGSAQANL</sequence>
<dbReference type="InterPro" id="IPR000073">
    <property type="entry name" value="AB_hydrolase_1"/>
</dbReference>
<keyword evidence="3" id="KW-1185">Reference proteome</keyword>
<proteinExistence type="predicted"/>
<feature type="domain" description="AB hydrolase-1" evidence="1">
    <location>
        <begin position="138"/>
        <end position="425"/>
    </location>
</feature>
<dbReference type="SUPFAM" id="SSF53474">
    <property type="entry name" value="alpha/beta-Hydrolases"/>
    <property type="match status" value="1"/>
</dbReference>
<name>A0A284RP36_ARMOS</name>
<dbReference type="OMA" id="WISTTHV"/>
<dbReference type="Proteomes" id="UP000219338">
    <property type="component" value="Unassembled WGS sequence"/>
</dbReference>
<dbReference type="Pfam" id="PF12697">
    <property type="entry name" value="Abhydrolase_6"/>
    <property type="match status" value="1"/>
</dbReference>
<dbReference type="InterPro" id="IPR050228">
    <property type="entry name" value="Carboxylesterase_BioH"/>
</dbReference>
<evidence type="ECO:0000259" key="1">
    <source>
        <dbReference type="Pfam" id="PF12697"/>
    </source>
</evidence>
<dbReference type="STRING" id="47428.A0A284RP36"/>
<evidence type="ECO:0000313" key="3">
    <source>
        <dbReference type="Proteomes" id="UP000219338"/>
    </source>
</evidence>
<dbReference type="InterPro" id="IPR029058">
    <property type="entry name" value="AB_hydrolase_fold"/>
</dbReference>
<evidence type="ECO:0000313" key="2">
    <source>
        <dbReference type="EMBL" id="SJL10536.1"/>
    </source>
</evidence>
<dbReference type="PANTHER" id="PTHR43194">
    <property type="entry name" value="HYDROLASE ALPHA/BETA FOLD FAMILY"/>
    <property type="match status" value="1"/>
</dbReference>
<organism evidence="2 3">
    <name type="scientific">Armillaria ostoyae</name>
    <name type="common">Armillaria root rot fungus</name>
    <dbReference type="NCBI Taxonomy" id="47428"/>
    <lineage>
        <taxon>Eukaryota</taxon>
        <taxon>Fungi</taxon>
        <taxon>Dikarya</taxon>
        <taxon>Basidiomycota</taxon>
        <taxon>Agaricomycotina</taxon>
        <taxon>Agaricomycetes</taxon>
        <taxon>Agaricomycetidae</taxon>
        <taxon>Agaricales</taxon>
        <taxon>Marasmiineae</taxon>
        <taxon>Physalacriaceae</taxon>
        <taxon>Armillaria</taxon>
    </lineage>
</organism>
<protein>
    <recommendedName>
        <fullName evidence="1">AB hydrolase-1 domain-containing protein</fullName>
    </recommendedName>
</protein>
<dbReference type="PANTHER" id="PTHR43194:SF2">
    <property type="entry name" value="PEROXISOMAL MEMBRANE PROTEIN LPX1"/>
    <property type="match status" value="1"/>
</dbReference>
<dbReference type="EMBL" id="FUEG01000012">
    <property type="protein sequence ID" value="SJL10536.1"/>
    <property type="molecule type" value="Genomic_DNA"/>
</dbReference>
<dbReference type="AlphaFoldDB" id="A0A284RP36"/>
<dbReference type="Gene3D" id="3.40.50.1820">
    <property type="entry name" value="alpha/beta hydrolase"/>
    <property type="match status" value="1"/>
</dbReference>
<accession>A0A284RP36</accession>
<reference evidence="3" key="1">
    <citation type="journal article" date="2017" name="Nat. Ecol. Evol.">
        <title>Genome expansion and lineage-specific genetic innovations in the forest pathogenic fungi Armillaria.</title>
        <authorList>
            <person name="Sipos G."/>
            <person name="Prasanna A.N."/>
            <person name="Walter M.C."/>
            <person name="O'Connor E."/>
            <person name="Balint B."/>
            <person name="Krizsan K."/>
            <person name="Kiss B."/>
            <person name="Hess J."/>
            <person name="Varga T."/>
            <person name="Slot J."/>
            <person name="Riley R."/>
            <person name="Boka B."/>
            <person name="Rigling D."/>
            <person name="Barry K."/>
            <person name="Lee J."/>
            <person name="Mihaltcheva S."/>
            <person name="LaButti K."/>
            <person name="Lipzen A."/>
            <person name="Waldron R."/>
            <person name="Moloney N.M."/>
            <person name="Sperisen C."/>
            <person name="Kredics L."/>
            <person name="Vagvoelgyi C."/>
            <person name="Patrignani A."/>
            <person name="Fitzpatrick D."/>
            <person name="Nagy I."/>
            <person name="Doyle S."/>
            <person name="Anderson J.B."/>
            <person name="Grigoriev I.V."/>
            <person name="Gueldener U."/>
            <person name="Muensterkoetter M."/>
            <person name="Nagy L.G."/>
        </authorList>
    </citation>
    <scope>NUCLEOTIDE SEQUENCE [LARGE SCALE GENOMIC DNA]</scope>
    <source>
        <strain evidence="3">C18/9</strain>
    </source>
</reference>
<gene>
    <name evidence="2" type="ORF">ARMOST_13923</name>
</gene>
<dbReference type="OrthoDB" id="94039at2759"/>